<keyword evidence="6" id="KW-1185">Reference proteome</keyword>
<evidence type="ECO:0000256" key="2">
    <source>
        <dbReference type="ARBA" id="ARBA00005949"/>
    </source>
</evidence>
<sequence>MSDGEEDSNAEHNVFMSLVSRVIRQPLYRFPGQWGLESYEPRIYKALGNKLRNATSEEFEFFISDFITFAQTAHVQLNTQFYLEFMNVCTNIILHWVFARRGNVEIIRTLMARTSYFLQDPNDCLAIAWRSFTPIYSPSPMGGVTPLIFVAQNRQYDVLKVLLQYGMLERERRPTYIIICLLFIPPRLDVQDEHNQGEVGRGIRECLELCCRVLTSISITDIEMQIIYGRMPMIEDWRDCIPANRYQEPCELTHLCRAAVRGCLLRMGRLPGGIKDLPLPSCLQSFLNLEF</sequence>
<dbReference type="InterPro" id="IPR039147">
    <property type="entry name" value="ASB17"/>
</dbReference>
<dbReference type="RefSeq" id="XP_012692515.1">
    <property type="nucleotide sequence ID" value="XM_012837061.3"/>
</dbReference>
<dbReference type="UniPathway" id="UPA00143"/>
<keyword evidence="3" id="KW-0833">Ubl conjugation pathway</keyword>
<dbReference type="GO" id="GO:0035556">
    <property type="term" value="P:intracellular signal transduction"/>
    <property type="evidence" value="ECO:0007669"/>
    <property type="project" value="InterPro"/>
</dbReference>
<dbReference type="SUPFAM" id="SSF158235">
    <property type="entry name" value="SOCS box-like"/>
    <property type="match status" value="1"/>
</dbReference>
<comment type="similarity">
    <text evidence="2">Belongs to the ankyrin SOCS box (ASB) family.</text>
</comment>
<keyword evidence="4" id="KW-0040">ANK repeat</keyword>
<dbReference type="InterPro" id="IPR036036">
    <property type="entry name" value="SOCS_box-like_dom_sf"/>
</dbReference>
<dbReference type="SMART" id="SM00969">
    <property type="entry name" value="SOCS_box"/>
    <property type="match status" value="1"/>
</dbReference>
<evidence type="ECO:0000256" key="3">
    <source>
        <dbReference type="ARBA" id="ARBA00022786"/>
    </source>
</evidence>
<accession>A0A6P3W8V1</accession>
<evidence type="ECO:0000256" key="1">
    <source>
        <dbReference type="ARBA" id="ARBA00004906"/>
    </source>
</evidence>
<evidence type="ECO:0000259" key="5">
    <source>
        <dbReference type="PROSITE" id="PS50225"/>
    </source>
</evidence>
<name>A0A6P3W8V1_CLUHA</name>
<protein>
    <submittedName>
        <fullName evidence="7">Ankyrin repeat and SOCS box protein 17</fullName>
    </submittedName>
</protein>
<proteinExistence type="inferred from homology"/>
<gene>
    <name evidence="7" type="primary">LOC105908531</name>
</gene>
<dbReference type="InterPro" id="IPR001496">
    <property type="entry name" value="SOCS_box"/>
</dbReference>
<dbReference type="PANTHER" id="PTHR20966:SF2">
    <property type="entry name" value="ANKYRIN REPEAT AND SOCS BOX PROTEIN 17"/>
    <property type="match status" value="1"/>
</dbReference>
<dbReference type="PANTHER" id="PTHR20966">
    <property type="entry name" value="ANKYRIN REPEAT AND SOCS BOX PROTEIN 17"/>
    <property type="match status" value="1"/>
</dbReference>
<comment type="pathway">
    <text evidence="1">Protein modification; protein ubiquitination.</text>
</comment>
<dbReference type="OrthoDB" id="6419934at2759"/>
<evidence type="ECO:0000256" key="4">
    <source>
        <dbReference type="ARBA" id="ARBA00023043"/>
    </source>
</evidence>
<dbReference type="AlphaFoldDB" id="A0A6P3W8V1"/>
<dbReference type="Proteomes" id="UP000515152">
    <property type="component" value="Chromosome 22"/>
</dbReference>
<dbReference type="PROSITE" id="PS50225">
    <property type="entry name" value="SOCS"/>
    <property type="match status" value="1"/>
</dbReference>
<feature type="domain" description="SOCS box" evidence="5">
    <location>
        <begin position="242"/>
        <end position="291"/>
    </location>
</feature>
<reference evidence="7" key="1">
    <citation type="submission" date="2025-08" db="UniProtKB">
        <authorList>
            <consortium name="RefSeq"/>
        </authorList>
    </citation>
    <scope>IDENTIFICATION</scope>
</reference>
<evidence type="ECO:0000313" key="7">
    <source>
        <dbReference type="RefSeq" id="XP_012692515.1"/>
    </source>
</evidence>
<dbReference type="GO" id="GO:0016567">
    <property type="term" value="P:protein ubiquitination"/>
    <property type="evidence" value="ECO:0007669"/>
    <property type="project" value="UniProtKB-UniPathway"/>
</dbReference>
<dbReference type="KEGG" id="char:105908531"/>
<organism evidence="6 7">
    <name type="scientific">Clupea harengus</name>
    <name type="common">Atlantic herring</name>
    <dbReference type="NCBI Taxonomy" id="7950"/>
    <lineage>
        <taxon>Eukaryota</taxon>
        <taxon>Metazoa</taxon>
        <taxon>Chordata</taxon>
        <taxon>Craniata</taxon>
        <taxon>Vertebrata</taxon>
        <taxon>Euteleostomi</taxon>
        <taxon>Actinopterygii</taxon>
        <taxon>Neopterygii</taxon>
        <taxon>Teleostei</taxon>
        <taxon>Clupei</taxon>
        <taxon>Clupeiformes</taxon>
        <taxon>Clupeoidei</taxon>
        <taxon>Clupeidae</taxon>
        <taxon>Clupea</taxon>
    </lineage>
</organism>
<dbReference type="Gene3D" id="1.10.750.20">
    <property type="entry name" value="SOCS box"/>
    <property type="match status" value="1"/>
</dbReference>
<evidence type="ECO:0000313" key="6">
    <source>
        <dbReference type="Proteomes" id="UP000515152"/>
    </source>
</evidence>
<dbReference type="GeneID" id="105908531"/>
<dbReference type="Pfam" id="PF07525">
    <property type="entry name" value="SOCS_box"/>
    <property type="match status" value="1"/>
</dbReference>